<evidence type="ECO:0000313" key="1">
    <source>
        <dbReference type="EMBL" id="GAA0757860.1"/>
    </source>
</evidence>
<name>A0ABP3VFS1_9FLAO</name>
<evidence type="ECO:0000313" key="2">
    <source>
        <dbReference type="Proteomes" id="UP001500185"/>
    </source>
</evidence>
<reference evidence="2" key="1">
    <citation type="journal article" date="2019" name="Int. J. Syst. Evol. Microbiol.">
        <title>The Global Catalogue of Microorganisms (GCM) 10K type strain sequencing project: providing services to taxonomists for standard genome sequencing and annotation.</title>
        <authorList>
            <consortium name="The Broad Institute Genomics Platform"/>
            <consortium name="The Broad Institute Genome Sequencing Center for Infectious Disease"/>
            <person name="Wu L."/>
            <person name="Ma J."/>
        </authorList>
    </citation>
    <scope>NUCLEOTIDE SEQUENCE [LARGE SCALE GENOMIC DNA]</scope>
    <source>
        <strain evidence="2">JCM 16231</strain>
    </source>
</reference>
<dbReference type="Proteomes" id="UP001500185">
    <property type="component" value="Unassembled WGS sequence"/>
</dbReference>
<keyword evidence="2" id="KW-1185">Reference proteome</keyword>
<sequence length="69" mass="7750">MSPIRYRLQIIPIPVGVLFANEDYTYFIEHLTNSGGKDTYMVAGYKDSSKIDILEEGTALVTFAEHPPD</sequence>
<dbReference type="RefSeq" id="WP_224453977.1">
    <property type="nucleotide sequence ID" value="NZ_BAAAGG010000005.1"/>
</dbReference>
<protein>
    <submittedName>
        <fullName evidence="1">Uncharacterized protein</fullName>
    </submittedName>
</protein>
<accession>A0ABP3VFS1</accession>
<comment type="caution">
    <text evidence="1">The sequence shown here is derived from an EMBL/GenBank/DDBJ whole genome shotgun (WGS) entry which is preliminary data.</text>
</comment>
<organism evidence="1 2">
    <name type="scientific">Psychroflexus lacisalsi</name>
    <dbReference type="NCBI Taxonomy" id="503928"/>
    <lineage>
        <taxon>Bacteria</taxon>
        <taxon>Pseudomonadati</taxon>
        <taxon>Bacteroidota</taxon>
        <taxon>Flavobacteriia</taxon>
        <taxon>Flavobacteriales</taxon>
        <taxon>Flavobacteriaceae</taxon>
        <taxon>Psychroflexus</taxon>
    </lineage>
</organism>
<proteinExistence type="predicted"/>
<gene>
    <name evidence="1" type="ORF">GCM10009433_14490</name>
</gene>
<dbReference type="EMBL" id="BAAAGG010000005">
    <property type="protein sequence ID" value="GAA0757860.1"/>
    <property type="molecule type" value="Genomic_DNA"/>
</dbReference>